<reference evidence="1" key="1">
    <citation type="submission" date="2020-06" db="EMBL/GenBank/DDBJ databases">
        <title>Unique genomic features of the anaerobic methanotrophic archaea.</title>
        <authorList>
            <person name="Chadwick G.L."/>
            <person name="Skennerton C.T."/>
            <person name="Laso-Perez R."/>
            <person name="Leu A.O."/>
            <person name="Speth D.R."/>
            <person name="Yu H."/>
            <person name="Morgan-Lang C."/>
            <person name="Hatzenpichler R."/>
            <person name="Goudeau D."/>
            <person name="Malmstrom R."/>
            <person name="Brazelton W.J."/>
            <person name="Woyke T."/>
            <person name="Hallam S.J."/>
            <person name="Tyson G.W."/>
            <person name="Wegener G."/>
            <person name="Boetius A."/>
            <person name="Orphan V."/>
        </authorList>
    </citation>
    <scope>NUCLEOTIDE SEQUENCE</scope>
</reference>
<dbReference type="EMBL" id="MT631211">
    <property type="protein sequence ID" value="QNO46637.1"/>
    <property type="molecule type" value="Genomic_DNA"/>
</dbReference>
<evidence type="ECO:0000313" key="1">
    <source>
        <dbReference type="EMBL" id="QNO46637.1"/>
    </source>
</evidence>
<sequence>MMDKQRDILIERLEEKVKARDHTITEMAKSPSVAEDRIATIEATVKELKGSISGILDELLYQRSLIEEMQQKDAPDPEEVGEIESTEYIIAENTPETYRGRSKEDDIIVVC</sequence>
<protein>
    <submittedName>
        <fullName evidence="1">Uncharacterized protein</fullName>
    </submittedName>
</protein>
<gene>
    <name evidence="1" type="ORF">OEAKOMNL_00039</name>
</gene>
<dbReference type="AlphaFoldDB" id="A0A7G9YF53"/>
<proteinExistence type="predicted"/>
<accession>A0A7G9YF53</accession>
<organism evidence="1">
    <name type="scientific">Candidatus Methanogaster sp. ANME-2c ERB4</name>
    <dbReference type="NCBI Taxonomy" id="2759911"/>
    <lineage>
        <taxon>Archaea</taxon>
        <taxon>Methanobacteriati</taxon>
        <taxon>Methanobacteriota</taxon>
        <taxon>Stenosarchaea group</taxon>
        <taxon>Methanomicrobia</taxon>
        <taxon>Methanosarcinales</taxon>
        <taxon>ANME-2 cluster</taxon>
        <taxon>Candidatus Methanogasteraceae</taxon>
        <taxon>Candidatus Methanogaster</taxon>
    </lineage>
</organism>
<name>A0A7G9YF53_9EURY</name>